<sequence>MKNRPHVLHITYVDANKRKYVCDSLERARKLLSRYTKLDRVHTYGIYEYDKQTNTQGLLVERDHLQPLLSKVDEWFVLYITFVDGNQRKFVCNGKQRVNHVVKQFLGRIHDYGVYEYDKGKGKQGIEVIRKTFNKTVDRTLPK</sequence>
<evidence type="ECO:0000313" key="2">
    <source>
        <dbReference type="Proteomes" id="UP001500298"/>
    </source>
</evidence>
<accession>A0ABP9DEY7</accession>
<evidence type="ECO:0000313" key="1">
    <source>
        <dbReference type="EMBL" id="GAA4839772.1"/>
    </source>
</evidence>
<reference evidence="2" key="1">
    <citation type="journal article" date="2019" name="Int. J. Syst. Evol. Microbiol.">
        <title>The Global Catalogue of Microorganisms (GCM) 10K type strain sequencing project: providing services to taxonomists for standard genome sequencing and annotation.</title>
        <authorList>
            <consortium name="The Broad Institute Genomics Platform"/>
            <consortium name="The Broad Institute Genome Sequencing Center for Infectious Disease"/>
            <person name="Wu L."/>
            <person name="Ma J."/>
        </authorList>
    </citation>
    <scope>NUCLEOTIDE SEQUENCE [LARGE SCALE GENOMIC DNA]</scope>
    <source>
        <strain evidence="2">JCM 18326</strain>
    </source>
</reference>
<keyword evidence="2" id="KW-1185">Reference proteome</keyword>
<proteinExistence type="predicted"/>
<comment type="caution">
    <text evidence="1">The sequence shown here is derived from an EMBL/GenBank/DDBJ whole genome shotgun (WGS) entry which is preliminary data.</text>
</comment>
<dbReference type="Proteomes" id="UP001500298">
    <property type="component" value="Unassembled WGS sequence"/>
</dbReference>
<organism evidence="1 2">
    <name type="scientific">Algivirga pacifica</name>
    <dbReference type="NCBI Taxonomy" id="1162670"/>
    <lineage>
        <taxon>Bacteria</taxon>
        <taxon>Pseudomonadati</taxon>
        <taxon>Bacteroidota</taxon>
        <taxon>Cytophagia</taxon>
        <taxon>Cytophagales</taxon>
        <taxon>Flammeovirgaceae</taxon>
        <taxon>Algivirga</taxon>
    </lineage>
</organism>
<dbReference type="RefSeq" id="WP_345372505.1">
    <property type="nucleotide sequence ID" value="NZ_BAABJX010000038.1"/>
</dbReference>
<dbReference type="EMBL" id="BAABJX010000038">
    <property type="protein sequence ID" value="GAA4839772.1"/>
    <property type="molecule type" value="Genomic_DNA"/>
</dbReference>
<name>A0ABP9DEY7_9BACT</name>
<protein>
    <submittedName>
        <fullName evidence="1">Uncharacterized protein</fullName>
    </submittedName>
</protein>
<gene>
    <name evidence="1" type="ORF">GCM10023331_26220</name>
</gene>